<evidence type="ECO:0000313" key="2">
    <source>
        <dbReference type="EMBL" id="CAF0906958.1"/>
    </source>
</evidence>
<feature type="transmembrane region" description="Helical" evidence="1">
    <location>
        <begin position="366"/>
        <end position="386"/>
    </location>
</feature>
<dbReference type="Gene3D" id="1.20.58.390">
    <property type="entry name" value="Neurotransmitter-gated ion-channel transmembrane domain"/>
    <property type="match status" value="1"/>
</dbReference>
<dbReference type="Proteomes" id="UP000663864">
    <property type="component" value="Unassembled WGS sequence"/>
</dbReference>
<dbReference type="InterPro" id="IPR038050">
    <property type="entry name" value="Neuro_actylchol_rec"/>
</dbReference>
<organism evidence="2 3">
    <name type="scientific">Rotaria sordida</name>
    <dbReference type="NCBI Taxonomy" id="392033"/>
    <lineage>
        <taxon>Eukaryota</taxon>
        <taxon>Metazoa</taxon>
        <taxon>Spiralia</taxon>
        <taxon>Gnathifera</taxon>
        <taxon>Rotifera</taxon>
        <taxon>Eurotatoria</taxon>
        <taxon>Bdelloidea</taxon>
        <taxon>Philodinida</taxon>
        <taxon>Philodinidae</taxon>
        <taxon>Rotaria</taxon>
    </lineage>
</organism>
<dbReference type="InterPro" id="IPR036734">
    <property type="entry name" value="Neur_chan_lig-bd_sf"/>
</dbReference>
<keyword evidence="1" id="KW-1133">Transmembrane helix</keyword>
<dbReference type="AlphaFoldDB" id="A0A813ZZY9"/>
<dbReference type="EMBL" id="CAJNOT010000236">
    <property type="protein sequence ID" value="CAF0906958.1"/>
    <property type="molecule type" value="Genomic_DNA"/>
</dbReference>
<sequence>MDFKEIDKNNTSNDMKRQVQRPLSTNRFFHSRGDPTLIDDIQMGRIASPNLYPVRYRNRCSSAVLSDSVLNSITDNIDGHIVRIRLFFIRIGEIDTLNERYHADVYFEARWIDCIHLNTLDLTAQQRTQLINESATIRLTEFSPIIHWTPKLLIENAVAQTGEPEKWFTIVKIPPNVDEIIPASLIKLEICEHRRVRGAFWEKLELNHFPVDVQDLTISITSDHHLDTVLLVQDEDRFSTINREAFFDQQEWSLYEHVATEIRQTKEEYSFEHETGIEAKKHPVLAFTCRAARQPGYYYWNGFCLIFLITICAFCIFVISPNLPQSRLQITSTLLLTSITFRWVVNRSLPTVSYLTTLDKYAIISIFMLVLLCIWHAIIATVIFLGSSSLVNTLTPNNIYVRIDRYIFFVFISGYVFFHVGLIIWLMCVPYKRRRDMQTLDREYTRNWQQKLDELGQSFQVSPYRNETSNNYRRPSAMSTQSLLNKSPLGRFEKQNDNVFIMPDASTFVPIREEKHGTVISKNFTDLHN</sequence>
<evidence type="ECO:0000313" key="3">
    <source>
        <dbReference type="Proteomes" id="UP000663864"/>
    </source>
</evidence>
<gene>
    <name evidence="2" type="ORF">ZHD862_LOCUS7686</name>
</gene>
<keyword evidence="1" id="KW-0812">Transmembrane</keyword>
<reference evidence="2" key="1">
    <citation type="submission" date="2021-02" db="EMBL/GenBank/DDBJ databases">
        <authorList>
            <person name="Nowell W R."/>
        </authorList>
    </citation>
    <scope>NUCLEOTIDE SEQUENCE</scope>
</reference>
<dbReference type="InterPro" id="IPR006201">
    <property type="entry name" value="Neur_channel"/>
</dbReference>
<evidence type="ECO:0000256" key="1">
    <source>
        <dbReference type="SAM" id="Phobius"/>
    </source>
</evidence>
<feature type="transmembrane region" description="Helical" evidence="1">
    <location>
        <begin position="297"/>
        <end position="320"/>
    </location>
</feature>
<feature type="transmembrane region" description="Helical" evidence="1">
    <location>
        <begin position="406"/>
        <end position="428"/>
    </location>
</feature>
<feature type="transmembrane region" description="Helical" evidence="1">
    <location>
        <begin position="326"/>
        <end position="345"/>
    </location>
</feature>
<keyword evidence="1" id="KW-0472">Membrane</keyword>
<proteinExistence type="predicted"/>
<protein>
    <submittedName>
        <fullName evidence="2">Uncharacterized protein</fullName>
    </submittedName>
</protein>
<dbReference type="GO" id="GO:0004888">
    <property type="term" value="F:transmembrane signaling receptor activity"/>
    <property type="evidence" value="ECO:0007669"/>
    <property type="project" value="InterPro"/>
</dbReference>
<dbReference type="PANTHER" id="PTHR18945">
    <property type="entry name" value="NEUROTRANSMITTER GATED ION CHANNEL"/>
    <property type="match status" value="1"/>
</dbReference>
<dbReference type="GO" id="GO:0016020">
    <property type="term" value="C:membrane"/>
    <property type="evidence" value="ECO:0007669"/>
    <property type="project" value="InterPro"/>
</dbReference>
<name>A0A813ZZY9_9BILA</name>
<accession>A0A813ZZY9</accession>
<comment type="caution">
    <text evidence="2">The sequence shown here is derived from an EMBL/GenBank/DDBJ whole genome shotgun (WGS) entry which is preliminary data.</text>
</comment>
<dbReference type="GO" id="GO:0005230">
    <property type="term" value="F:extracellular ligand-gated monoatomic ion channel activity"/>
    <property type="evidence" value="ECO:0007669"/>
    <property type="project" value="InterPro"/>
</dbReference>
<dbReference type="Gene3D" id="2.70.170.10">
    <property type="entry name" value="Neurotransmitter-gated ion-channel ligand-binding domain"/>
    <property type="match status" value="1"/>
</dbReference>